<sequence length="151" mass="15768">MIGQMAIRALAAAALAGFVSGCQSAYDAPMSAEQVAYQPAGPDGRSGQRLGADGYPLLGAYPNAAAPQIDDASVTAQDQRAKTLAARRKGGVSTRGYEAEIARLKRLKRQQAQDVETALARKPERSAVSVGTGAKPSRSPEDVLREIQAGE</sequence>
<keyword evidence="2" id="KW-0732">Signal</keyword>
<dbReference type="Proteomes" id="UP000469011">
    <property type="component" value="Unassembled WGS sequence"/>
</dbReference>
<evidence type="ECO:0000313" key="3">
    <source>
        <dbReference type="EMBL" id="NDW03193.1"/>
    </source>
</evidence>
<feature type="region of interest" description="Disordered" evidence="1">
    <location>
        <begin position="114"/>
        <end position="151"/>
    </location>
</feature>
<organism evidence="3 4">
    <name type="scientific">Jiella pacifica</name>
    <dbReference type="NCBI Taxonomy" id="2696469"/>
    <lineage>
        <taxon>Bacteria</taxon>
        <taxon>Pseudomonadati</taxon>
        <taxon>Pseudomonadota</taxon>
        <taxon>Alphaproteobacteria</taxon>
        <taxon>Hyphomicrobiales</taxon>
        <taxon>Aurantimonadaceae</taxon>
        <taxon>Jiella</taxon>
    </lineage>
</organism>
<gene>
    <name evidence="3" type="ORF">GTK09_02025</name>
</gene>
<evidence type="ECO:0000313" key="4">
    <source>
        <dbReference type="Proteomes" id="UP000469011"/>
    </source>
</evidence>
<accession>A0A6N9SVX6</accession>
<protein>
    <recommendedName>
        <fullName evidence="5">Beta-barrel assembly machine subunit BamF</fullName>
    </recommendedName>
</protein>
<evidence type="ECO:0000256" key="2">
    <source>
        <dbReference type="SAM" id="SignalP"/>
    </source>
</evidence>
<name>A0A6N9SVX6_9HYPH</name>
<reference evidence="3 4" key="1">
    <citation type="submission" date="2020-01" db="EMBL/GenBank/DDBJ databases">
        <title>Jiella pacifica sp. nov.</title>
        <authorList>
            <person name="Xue Z."/>
            <person name="Zhu S."/>
            <person name="Chen J."/>
            <person name="Yang J."/>
        </authorList>
    </citation>
    <scope>NUCLEOTIDE SEQUENCE [LARGE SCALE GENOMIC DNA]</scope>
    <source>
        <strain evidence="3 4">40Bstr34</strain>
    </source>
</reference>
<comment type="caution">
    <text evidence="3">The sequence shown here is derived from an EMBL/GenBank/DDBJ whole genome shotgun (WGS) entry which is preliminary data.</text>
</comment>
<keyword evidence="4" id="KW-1185">Reference proteome</keyword>
<feature type="chain" id="PRO_5026913515" description="Beta-barrel assembly machine subunit BamF" evidence="2">
    <location>
        <begin position="26"/>
        <end position="151"/>
    </location>
</feature>
<evidence type="ECO:0000256" key="1">
    <source>
        <dbReference type="SAM" id="MobiDB-lite"/>
    </source>
</evidence>
<feature type="signal peptide" evidence="2">
    <location>
        <begin position="1"/>
        <end position="25"/>
    </location>
</feature>
<proteinExistence type="predicted"/>
<dbReference type="RefSeq" id="WP_163460792.1">
    <property type="nucleotide sequence ID" value="NZ_JAAAMG010000001.1"/>
</dbReference>
<dbReference type="AlphaFoldDB" id="A0A6N9SVX6"/>
<evidence type="ECO:0008006" key="5">
    <source>
        <dbReference type="Google" id="ProtNLM"/>
    </source>
</evidence>
<dbReference type="EMBL" id="JAAAMG010000001">
    <property type="protein sequence ID" value="NDW03193.1"/>
    <property type="molecule type" value="Genomic_DNA"/>
</dbReference>